<protein>
    <submittedName>
        <fullName evidence="1">Uu.00g084540.m01.CDS01</fullName>
    </submittedName>
</protein>
<evidence type="ECO:0000313" key="1">
    <source>
        <dbReference type="EMBL" id="CAJ2507268.1"/>
    </source>
</evidence>
<dbReference type="EMBL" id="CAUWAG010000010">
    <property type="protein sequence ID" value="CAJ2507268.1"/>
    <property type="molecule type" value="Genomic_DNA"/>
</dbReference>
<sequence length="82" mass="9537">MELHISPAVSTLDDRHPRVQVPHSRYWPQCRPPTLQCRQDHIPTLKRGYVASTRQVSRIPQLSADTTASWMVCFPRRESLWG</sequence>
<comment type="caution">
    <text evidence="1">The sequence shown here is derived from an EMBL/GenBank/DDBJ whole genome shotgun (WGS) entry which is preliminary data.</text>
</comment>
<accession>A0AAI8VGD9</accession>
<gene>
    <name evidence="1" type="ORF">KHLLAP_LOCUS7736</name>
</gene>
<keyword evidence="2" id="KW-1185">Reference proteome</keyword>
<reference evidence="1" key="1">
    <citation type="submission" date="2023-10" db="EMBL/GenBank/DDBJ databases">
        <authorList>
            <person name="Hackl T."/>
        </authorList>
    </citation>
    <scope>NUCLEOTIDE SEQUENCE</scope>
</reference>
<proteinExistence type="predicted"/>
<evidence type="ECO:0000313" key="2">
    <source>
        <dbReference type="Proteomes" id="UP001295740"/>
    </source>
</evidence>
<organism evidence="1 2">
    <name type="scientific">Anthostomella pinea</name>
    <dbReference type="NCBI Taxonomy" id="933095"/>
    <lineage>
        <taxon>Eukaryota</taxon>
        <taxon>Fungi</taxon>
        <taxon>Dikarya</taxon>
        <taxon>Ascomycota</taxon>
        <taxon>Pezizomycotina</taxon>
        <taxon>Sordariomycetes</taxon>
        <taxon>Xylariomycetidae</taxon>
        <taxon>Xylariales</taxon>
        <taxon>Xylariaceae</taxon>
        <taxon>Anthostomella</taxon>
    </lineage>
</organism>
<dbReference type="AlphaFoldDB" id="A0AAI8VGD9"/>
<dbReference type="Proteomes" id="UP001295740">
    <property type="component" value="Unassembled WGS sequence"/>
</dbReference>
<name>A0AAI8VGD9_9PEZI</name>